<keyword evidence="5" id="KW-1185">Reference proteome</keyword>
<dbReference type="SUPFAM" id="SSF50630">
    <property type="entry name" value="Acid proteases"/>
    <property type="match status" value="1"/>
</dbReference>
<sequence length="457" mass="48154">MILIPVFITLAISLVIAGKPSPHTTNKPSIFSGIRVPTRGTRRVAQTPSGIFDQQTAVAHLNLTINKYRRGLVNLLNNKGPGALDEGVTIGEIREVNFPQAITKRQSEALTDENDTWDGIISIGTPSQTVLAEIDNAIGDSFVPVSGCETCQGKTLFDLANSSSSTLLRQGVLEIDFAEGSGALGIPFQDTASITVQNQTIAGINATTGDVFQFFKDGVMGLGFPSIAGLGANNPIFNAFAQGQIPSPQFSVKLSENDSSLFIGGQDPLLFNGSTEFTPLATNMGFWEVSDASIKANGASTVFGFNALIDTSTAFLIGPTKGVKKFYSQVPNAKVFDKTNGLFSVPCSNIPQVALNFGGEDWVVNANDLNLGPTAQGSNDCVLSVVGQDFGFGHTWIFGAPLMKVTYTTFDFGELTIGFSRLSENSVPPAPAPVPAPAPAPAPCPCNCTTGANKYEV</sequence>
<comment type="caution">
    <text evidence="4">The sequence shown here is derived from an EMBL/GenBank/DDBJ whole genome shotgun (WGS) entry which is preliminary data.</text>
</comment>
<dbReference type="AlphaFoldDB" id="A0AAV5AH90"/>
<dbReference type="InterPro" id="IPR021109">
    <property type="entry name" value="Peptidase_aspartic_dom_sf"/>
</dbReference>
<proteinExistence type="inferred from homology"/>
<dbReference type="Pfam" id="PF00026">
    <property type="entry name" value="Asp"/>
    <property type="match status" value="1"/>
</dbReference>
<feature type="domain" description="Peptidase A1" evidence="3">
    <location>
        <begin position="117"/>
        <end position="420"/>
    </location>
</feature>
<dbReference type="PROSITE" id="PS51767">
    <property type="entry name" value="PEPTIDASE_A1"/>
    <property type="match status" value="1"/>
</dbReference>
<accession>A0AAV5AH90</accession>
<feature type="signal peptide" evidence="2">
    <location>
        <begin position="1"/>
        <end position="17"/>
    </location>
</feature>
<evidence type="ECO:0000256" key="2">
    <source>
        <dbReference type="SAM" id="SignalP"/>
    </source>
</evidence>
<dbReference type="GO" id="GO:0006508">
    <property type="term" value="P:proteolysis"/>
    <property type="evidence" value="ECO:0007669"/>
    <property type="project" value="InterPro"/>
</dbReference>
<evidence type="ECO:0000313" key="4">
    <source>
        <dbReference type="EMBL" id="GJJ14012.1"/>
    </source>
</evidence>
<comment type="similarity">
    <text evidence="1">Belongs to the peptidase A1 family.</text>
</comment>
<reference evidence="4" key="1">
    <citation type="submission" date="2021-10" db="EMBL/GenBank/DDBJ databases">
        <title>De novo Genome Assembly of Clathrus columnatus (Basidiomycota, Fungi) Using Illumina and Nanopore Sequence Data.</title>
        <authorList>
            <person name="Ogiso-Tanaka E."/>
            <person name="Itagaki H."/>
            <person name="Hosoya T."/>
            <person name="Hosaka K."/>
        </authorList>
    </citation>
    <scope>NUCLEOTIDE SEQUENCE</scope>
    <source>
        <strain evidence="4">MO-923</strain>
    </source>
</reference>
<dbReference type="Proteomes" id="UP001050691">
    <property type="component" value="Unassembled WGS sequence"/>
</dbReference>
<feature type="chain" id="PRO_5043439302" description="Peptidase A1 domain-containing protein" evidence="2">
    <location>
        <begin position="18"/>
        <end position="457"/>
    </location>
</feature>
<dbReference type="InterPro" id="IPR034164">
    <property type="entry name" value="Pepsin-like_dom"/>
</dbReference>
<dbReference type="InterPro" id="IPR033121">
    <property type="entry name" value="PEPTIDASE_A1"/>
</dbReference>
<dbReference type="CDD" id="cd05471">
    <property type="entry name" value="pepsin_like"/>
    <property type="match status" value="1"/>
</dbReference>
<evidence type="ECO:0000313" key="5">
    <source>
        <dbReference type="Proteomes" id="UP001050691"/>
    </source>
</evidence>
<dbReference type="InterPro" id="IPR001461">
    <property type="entry name" value="Aspartic_peptidase_A1"/>
</dbReference>
<organism evidence="4 5">
    <name type="scientific">Clathrus columnatus</name>
    <dbReference type="NCBI Taxonomy" id="1419009"/>
    <lineage>
        <taxon>Eukaryota</taxon>
        <taxon>Fungi</taxon>
        <taxon>Dikarya</taxon>
        <taxon>Basidiomycota</taxon>
        <taxon>Agaricomycotina</taxon>
        <taxon>Agaricomycetes</taxon>
        <taxon>Phallomycetidae</taxon>
        <taxon>Phallales</taxon>
        <taxon>Clathraceae</taxon>
        <taxon>Clathrus</taxon>
    </lineage>
</organism>
<protein>
    <recommendedName>
        <fullName evidence="3">Peptidase A1 domain-containing protein</fullName>
    </recommendedName>
</protein>
<dbReference type="GO" id="GO:0004190">
    <property type="term" value="F:aspartic-type endopeptidase activity"/>
    <property type="evidence" value="ECO:0007669"/>
    <property type="project" value="InterPro"/>
</dbReference>
<evidence type="ECO:0000259" key="3">
    <source>
        <dbReference type="PROSITE" id="PS51767"/>
    </source>
</evidence>
<dbReference type="PANTHER" id="PTHR47966:SF51">
    <property type="entry name" value="BETA-SITE APP-CLEAVING ENZYME, ISOFORM A-RELATED"/>
    <property type="match status" value="1"/>
</dbReference>
<name>A0AAV5AH90_9AGAM</name>
<dbReference type="PRINTS" id="PR00792">
    <property type="entry name" value="PEPSIN"/>
</dbReference>
<gene>
    <name evidence="4" type="ORF">Clacol_008269</name>
</gene>
<dbReference type="PANTHER" id="PTHR47966">
    <property type="entry name" value="BETA-SITE APP-CLEAVING ENZYME, ISOFORM A-RELATED"/>
    <property type="match status" value="1"/>
</dbReference>
<dbReference type="Gene3D" id="2.40.70.10">
    <property type="entry name" value="Acid Proteases"/>
    <property type="match status" value="2"/>
</dbReference>
<evidence type="ECO:0000256" key="1">
    <source>
        <dbReference type="ARBA" id="ARBA00007447"/>
    </source>
</evidence>
<dbReference type="EMBL" id="BPWL01000009">
    <property type="protein sequence ID" value="GJJ14012.1"/>
    <property type="molecule type" value="Genomic_DNA"/>
</dbReference>
<keyword evidence="2" id="KW-0732">Signal</keyword>